<dbReference type="STRING" id="400682.A0A1X7TUX7"/>
<dbReference type="OrthoDB" id="289038at2759"/>
<dbReference type="SUPFAM" id="SSF54001">
    <property type="entry name" value="Cysteine proteinases"/>
    <property type="match status" value="1"/>
</dbReference>
<dbReference type="PROSITE" id="PS50235">
    <property type="entry name" value="USP_3"/>
    <property type="match status" value="1"/>
</dbReference>
<dbReference type="GO" id="GO:0004843">
    <property type="term" value="F:cysteine-type deubiquitinase activity"/>
    <property type="evidence" value="ECO:0007669"/>
    <property type="project" value="UniProtKB-EC"/>
</dbReference>
<evidence type="ECO:0000256" key="6">
    <source>
        <dbReference type="ARBA" id="ARBA00022786"/>
    </source>
</evidence>
<dbReference type="InterPro" id="IPR055176">
    <property type="entry name" value="UBP24/USP9X/USP9Y_UBL"/>
</dbReference>
<feature type="domain" description="USP" evidence="10">
    <location>
        <begin position="1398"/>
        <end position="1766"/>
    </location>
</feature>
<feature type="compositionally biased region" description="Low complexity" evidence="9">
    <location>
        <begin position="2002"/>
        <end position="2016"/>
    </location>
</feature>
<dbReference type="PROSITE" id="PS00973">
    <property type="entry name" value="USP_2"/>
    <property type="match status" value="1"/>
</dbReference>
<feature type="region of interest" description="Disordered" evidence="9">
    <location>
        <begin position="45"/>
        <end position="95"/>
    </location>
</feature>
<dbReference type="EnsemblMetazoa" id="Aqu2.1.18838_001">
    <property type="protein sequence ID" value="Aqu2.1.18838_001"/>
    <property type="gene ID" value="Aqu2.1.18838"/>
</dbReference>
<reference evidence="11" key="1">
    <citation type="submission" date="2017-05" db="UniProtKB">
        <authorList>
            <consortium name="EnsemblMetazoa"/>
        </authorList>
    </citation>
    <scope>IDENTIFICATION</scope>
</reference>
<evidence type="ECO:0000256" key="3">
    <source>
        <dbReference type="ARBA" id="ARBA00012759"/>
    </source>
</evidence>
<keyword evidence="5" id="KW-0645">Protease</keyword>
<dbReference type="InterPro" id="IPR018200">
    <property type="entry name" value="USP_CS"/>
</dbReference>
<evidence type="ECO:0000256" key="2">
    <source>
        <dbReference type="ARBA" id="ARBA00009085"/>
    </source>
</evidence>
<feature type="compositionally biased region" description="Polar residues" evidence="9">
    <location>
        <begin position="148"/>
        <end position="161"/>
    </location>
</feature>
<evidence type="ECO:0000256" key="8">
    <source>
        <dbReference type="ARBA" id="ARBA00022807"/>
    </source>
</evidence>
<sequence>MSEDTPPKAYTEEEYEKNVAAIKDMNITENEEEIRRALRQTSNDVDEVVMNNSDSDHDSTTVSYSLEEDRVRDLDENMIDSPPPDGRHHEEPPPRYEDVIEGQEEEGGGEEHRELLQPEGMEEGVREEEEEIKVVVEEMPQAEDPIPSSDNATPQDTPTTRETSIEFPLTHFYELEGRTHTDQWSIPYKREESLGVCMLATIRMMKEGAGVAEADENCVKFLQRTMPSCFDKLLAHDAVFRWDESIMKGIREMTLILMELISVRLRYKPVPVYLLNMLSLVVRLTEEPFSPARTGLKNPIAVERVRAWLIENKVLSIAFGGNLHQAQYCDKVKSIVEFLGTDLSTDELNTIWDMQVDKNPAQVENIHNILAYAASRFSPQHMDTLFQLIQQSWEKASSDRYREKLLGLIGKIGKDDRTGKTASKILELLWGLAHLPQLSREMVELALDSHHSILIESFHTKDSDKRNYIGKCVEDIKKCQWVVSALLQLHRLAKGMFRSSYGHKDQQQIAELQKQYDLLRTVSGTMNKIHAKTVAACREKGEELTGNTIIDGRYTQEECINAHLELLHFLLQDGSLYLPFKRCNEVWDTLIANPDACASDRRLAFKWFDRSIGDLESDTQQSLFTKRVLRVEPVLLDMAGYHCIRSFFETINLAERKLRKLHSHQLVVDNPDLTGIDYLWKAALEVTDSIIADELISHILQITYNVLGPKLKKEPEKLHRRFIDECFTRLESLIEPVESLDPNLRVQCVERLLLLAQRYLTTVECHSNETLSSLRKRVSERLKVTLEQIQIGTTEKWLTHYNKLLHQLNLTEEHQIIVKTTSVGYSSSSLDTNTERLKIALRQERLLPGVIMANEKDIFTKLEQLCQSGEPRVIEAVRTLLSLIPINQKVLEALEVFVHPISTEGASEDTRLPPTPAAVLSDFYDASKVSPTQLLYNLEVLSGKLMPTNQITEVDSSQTFRRNFLEAEGLKVVLNILHSSNFPPETDVTVRQDCYAITLTLARVLLCPPPTSSDTEGGVEGVDKPHLPVGRQMSRNVEDEVARHTIETMTNDDFRTILSCLMRVCWSAGAGKLYLATGEGSDQLKSGLCSFTTSVVNSKDVSIAQESLELLVTCLKLRKNLLKIFYELSRVEEFVIDVLLGSSQPDLRNQMMESFFDLCLDARFYSVSYEDSEDQSNQPKRPCPSPSETPQHFFLHLLLNSTPTLLLWKLTPPSNSDLVLWGRCTEYFIFLSHLLKRLLVSEQESLSIDVHHMLKKELDWLSSVTIPPPPCPPVQTLLAGHLNLIRALMSCHGVDKSSYTDTLVPDLLDNFLFPASHLVSQSRDPEAKGILNIEPKCSDVAARVAAYDLLIELSTDCLANLKCVANRLIAMHHSCRPMNSKEWEFRPLTIGRSPCGYVGLKNAGATCYMNTVLQQLYMQPGIREAILGVERDEEDSSILPDVQCIFGHLLESNLQYYTPDLFWKNFRLEGQPVNVLEHQDASEFFSSLTDQIDETLKKRGHSKVFEERFGGQFLDQIICHGCEHRFEKQQGFTSLQLSVVQSKSLTESLQEFVRGDMLEGDNRYLCGECQEKRDTLKRTCIKTPPPTLVVHLKRFDYDWETNREIKFNNYFEFPKTLDLEPYTAEGITSREKGLGPSSPLIYNLTGIIVHQGQASAGHYYAFIKTKGKNTFMKATPSLHKATPTIPEEEEMETIQTHPLQEEEKEEEQWLKFNDTLVERFIIDEFTLETECFGGSVRSNSSDPVHTSHPESRVRHWNAYMLFYEAANEIKKTQDTRKEQDSPVTVVPTMSSEDNLSQLQELVTKGEKRGCCSTLRDCDASTADAISHMICYCCYCNQSFSACIIEELQNNISTVPPNELKSYFKALTEVLLIEDSLQSKRIQFTLAGGKYKPELSIFKTIQTSSESKRIYQGIKFIVGLANRCFKARDFILAQGEQLQTAVSWLRRKINDHSWSHASAFSFSNESSTSKIFQRTISAQDTLDEANALLNELEARDSRAPNPSLTTTSTTSSSSSFKSSRESGNTPGGNIEG</sequence>
<evidence type="ECO:0000256" key="9">
    <source>
        <dbReference type="SAM" id="MobiDB-lite"/>
    </source>
</evidence>
<dbReference type="PANTHER" id="PTHR24006:SF943">
    <property type="entry name" value="UBIQUITIN CARBOXYL-TERMINAL HYDROLASE PUF"/>
    <property type="match status" value="1"/>
</dbReference>
<dbReference type="SUPFAM" id="SSF48371">
    <property type="entry name" value="ARM repeat"/>
    <property type="match status" value="1"/>
</dbReference>
<proteinExistence type="inferred from homology"/>
<dbReference type="InterPro" id="IPR028889">
    <property type="entry name" value="USP"/>
</dbReference>
<feature type="compositionally biased region" description="Basic and acidic residues" evidence="9">
    <location>
        <begin position="85"/>
        <end position="95"/>
    </location>
</feature>
<dbReference type="InterPro" id="IPR001394">
    <property type="entry name" value="Peptidase_C19_UCH"/>
</dbReference>
<dbReference type="PANTHER" id="PTHR24006">
    <property type="entry name" value="UBIQUITIN CARBOXYL-TERMINAL HYDROLASE"/>
    <property type="match status" value="1"/>
</dbReference>
<dbReference type="GO" id="GO:0006508">
    <property type="term" value="P:proteolysis"/>
    <property type="evidence" value="ECO:0007669"/>
    <property type="project" value="UniProtKB-KW"/>
</dbReference>
<dbReference type="GO" id="GO:0016579">
    <property type="term" value="P:protein deubiquitination"/>
    <property type="evidence" value="ECO:0007669"/>
    <property type="project" value="InterPro"/>
</dbReference>
<accession>A0A1X7TUX7</accession>
<dbReference type="Pfam" id="PF25010">
    <property type="entry name" value="ARM_UBP24_USP9X-Y"/>
    <property type="match status" value="1"/>
</dbReference>
<protein>
    <recommendedName>
        <fullName evidence="3">ubiquitinyl hydrolase 1</fullName>
        <ecNumber evidence="3">3.4.19.12</ecNumber>
    </recommendedName>
</protein>
<comment type="similarity">
    <text evidence="2">Belongs to the peptidase C19 family.</text>
</comment>
<keyword evidence="8" id="KW-0788">Thiol protease</keyword>
<dbReference type="Pfam" id="PF22900">
    <property type="entry name" value="UCH_UBL1"/>
    <property type="match status" value="1"/>
</dbReference>
<dbReference type="GO" id="GO:0005634">
    <property type="term" value="C:nucleus"/>
    <property type="evidence" value="ECO:0007669"/>
    <property type="project" value="TreeGrafter"/>
</dbReference>
<keyword evidence="4" id="KW-0597">Phosphoprotein</keyword>
<evidence type="ECO:0000259" key="10">
    <source>
        <dbReference type="PROSITE" id="PS50235"/>
    </source>
</evidence>
<dbReference type="Pfam" id="PF00443">
    <property type="entry name" value="UCH"/>
    <property type="match status" value="1"/>
</dbReference>
<feature type="region of interest" description="Disordered" evidence="9">
    <location>
        <begin position="1992"/>
        <end position="2031"/>
    </location>
</feature>
<name>A0A1X7TUX7_AMPQE</name>
<keyword evidence="7" id="KW-0378">Hydrolase</keyword>
<dbReference type="eggNOG" id="KOG1866">
    <property type="taxonomic scope" value="Eukaryota"/>
</dbReference>
<feature type="region of interest" description="Disordered" evidence="9">
    <location>
        <begin position="140"/>
        <end position="161"/>
    </location>
</feature>
<keyword evidence="6" id="KW-0833">Ubl conjugation pathway</keyword>
<dbReference type="InParanoid" id="A0A1X7TUX7"/>
<evidence type="ECO:0000256" key="4">
    <source>
        <dbReference type="ARBA" id="ARBA00022553"/>
    </source>
</evidence>
<dbReference type="EC" id="3.4.19.12" evidence="3"/>
<evidence type="ECO:0000256" key="1">
    <source>
        <dbReference type="ARBA" id="ARBA00000707"/>
    </source>
</evidence>
<dbReference type="InterPro" id="IPR016024">
    <property type="entry name" value="ARM-type_fold"/>
</dbReference>
<dbReference type="CDD" id="cd02659">
    <property type="entry name" value="peptidase_C19C"/>
    <property type="match status" value="1"/>
</dbReference>
<dbReference type="Gene3D" id="3.90.70.10">
    <property type="entry name" value="Cysteine proteinases"/>
    <property type="match status" value="1"/>
</dbReference>
<dbReference type="GO" id="GO:0005829">
    <property type="term" value="C:cytosol"/>
    <property type="evidence" value="ECO:0007669"/>
    <property type="project" value="TreeGrafter"/>
</dbReference>
<organism evidence="11">
    <name type="scientific">Amphimedon queenslandica</name>
    <name type="common">Sponge</name>
    <dbReference type="NCBI Taxonomy" id="400682"/>
    <lineage>
        <taxon>Eukaryota</taxon>
        <taxon>Metazoa</taxon>
        <taxon>Porifera</taxon>
        <taxon>Demospongiae</taxon>
        <taxon>Heteroscleromorpha</taxon>
        <taxon>Haplosclerida</taxon>
        <taxon>Niphatidae</taxon>
        <taxon>Amphimedon</taxon>
    </lineage>
</organism>
<dbReference type="InterPro" id="IPR056850">
    <property type="entry name" value="ARM_UBP34_24_USP9X_Y"/>
</dbReference>
<evidence type="ECO:0000256" key="5">
    <source>
        <dbReference type="ARBA" id="ARBA00022670"/>
    </source>
</evidence>
<evidence type="ECO:0000256" key="7">
    <source>
        <dbReference type="ARBA" id="ARBA00022801"/>
    </source>
</evidence>
<evidence type="ECO:0000313" key="11">
    <source>
        <dbReference type="EnsemblMetazoa" id="Aqu2.1.18838_001"/>
    </source>
</evidence>
<dbReference type="InterPro" id="IPR050164">
    <property type="entry name" value="Peptidase_C19"/>
</dbReference>
<dbReference type="InterPro" id="IPR038765">
    <property type="entry name" value="Papain-like_cys_pep_sf"/>
</dbReference>
<comment type="catalytic activity">
    <reaction evidence="1">
        <text>Thiol-dependent hydrolysis of ester, thioester, amide, peptide and isopeptide bonds formed by the C-terminal Gly of ubiquitin (a 76-residue protein attached to proteins as an intracellular targeting signal).</text>
        <dbReference type="EC" id="3.4.19.12"/>
    </reaction>
</comment>